<dbReference type="PANTHER" id="PTHR22847:SF637">
    <property type="entry name" value="WD REPEAT DOMAIN 5B"/>
    <property type="match status" value="1"/>
</dbReference>
<dbReference type="SUPFAM" id="SSF50978">
    <property type="entry name" value="WD40 repeat-like"/>
    <property type="match status" value="1"/>
</dbReference>
<dbReference type="PRINTS" id="PR00320">
    <property type="entry name" value="GPROTEINBRPT"/>
</dbReference>
<dbReference type="RefSeq" id="WP_190461735.1">
    <property type="nucleotide sequence ID" value="NZ_JACJPW010000004.1"/>
</dbReference>
<comment type="caution">
    <text evidence="4">The sequence shown here is derived from an EMBL/GenBank/DDBJ whole genome shotgun (WGS) entry which is preliminary data.</text>
</comment>
<organism evidence="4 5">
    <name type="scientific">Aerosakkonema funiforme FACHB-1375</name>
    <dbReference type="NCBI Taxonomy" id="2949571"/>
    <lineage>
        <taxon>Bacteria</taxon>
        <taxon>Bacillati</taxon>
        <taxon>Cyanobacteriota</taxon>
        <taxon>Cyanophyceae</taxon>
        <taxon>Oscillatoriophycideae</taxon>
        <taxon>Aerosakkonematales</taxon>
        <taxon>Aerosakkonemataceae</taxon>
        <taxon>Aerosakkonema</taxon>
    </lineage>
</organism>
<dbReference type="SMART" id="SM00320">
    <property type="entry name" value="WD40"/>
    <property type="match status" value="7"/>
</dbReference>
<accession>A0A926V9X8</accession>
<dbReference type="PROSITE" id="PS50082">
    <property type="entry name" value="WD_REPEATS_2"/>
    <property type="match status" value="6"/>
</dbReference>
<keyword evidence="2" id="KW-0677">Repeat</keyword>
<proteinExistence type="predicted"/>
<gene>
    <name evidence="4" type="ORF">H6G03_02485</name>
</gene>
<dbReference type="Proteomes" id="UP000641646">
    <property type="component" value="Unassembled WGS sequence"/>
</dbReference>
<protein>
    <submittedName>
        <fullName evidence="4">WD40 repeat domain-containing protein</fullName>
    </submittedName>
</protein>
<dbReference type="InterPro" id="IPR020472">
    <property type="entry name" value="WD40_PAC1"/>
</dbReference>
<evidence type="ECO:0000256" key="3">
    <source>
        <dbReference type="PROSITE-ProRule" id="PRU00221"/>
    </source>
</evidence>
<dbReference type="Pfam" id="PF25172">
    <property type="entry name" value="Beta-prop_WDR3_2nd"/>
    <property type="match status" value="1"/>
</dbReference>
<dbReference type="AlphaFoldDB" id="A0A926V9X8"/>
<dbReference type="EMBL" id="JACJPW010000004">
    <property type="protein sequence ID" value="MBD2179989.1"/>
    <property type="molecule type" value="Genomic_DNA"/>
</dbReference>
<feature type="repeat" description="WD" evidence="3">
    <location>
        <begin position="249"/>
        <end position="290"/>
    </location>
</feature>
<evidence type="ECO:0000256" key="2">
    <source>
        <dbReference type="ARBA" id="ARBA00022737"/>
    </source>
</evidence>
<dbReference type="InterPro" id="IPR036322">
    <property type="entry name" value="WD40_repeat_dom_sf"/>
</dbReference>
<dbReference type="Pfam" id="PF00400">
    <property type="entry name" value="WD40"/>
    <property type="match status" value="1"/>
</dbReference>
<dbReference type="PROSITE" id="PS00678">
    <property type="entry name" value="WD_REPEATS_1"/>
    <property type="match status" value="3"/>
</dbReference>
<dbReference type="InterPro" id="IPR019775">
    <property type="entry name" value="WD40_repeat_CS"/>
</dbReference>
<dbReference type="InterPro" id="IPR001680">
    <property type="entry name" value="WD40_rpt"/>
</dbReference>
<feature type="repeat" description="WD" evidence="3">
    <location>
        <begin position="333"/>
        <end position="374"/>
    </location>
</feature>
<dbReference type="CDD" id="cd00200">
    <property type="entry name" value="WD40"/>
    <property type="match status" value="1"/>
</dbReference>
<dbReference type="PANTHER" id="PTHR22847">
    <property type="entry name" value="WD40 REPEAT PROTEIN"/>
    <property type="match status" value="1"/>
</dbReference>
<reference evidence="4" key="2">
    <citation type="submission" date="2020-08" db="EMBL/GenBank/DDBJ databases">
        <authorList>
            <person name="Chen M."/>
            <person name="Teng W."/>
            <person name="Zhao L."/>
            <person name="Hu C."/>
            <person name="Zhou Y."/>
            <person name="Han B."/>
            <person name="Song L."/>
            <person name="Shu W."/>
        </authorList>
    </citation>
    <scope>NUCLEOTIDE SEQUENCE</scope>
    <source>
        <strain evidence="4">FACHB-1375</strain>
    </source>
</reference>
<dbReference type="PROSITE" id="PS50294">
    <property type="entry name" value="WD_REPEATS_REGION"/>
    <property type="match status" value="6"/>
</dbReference>
<evidence type="ECO:0000313" key="5">
    <source>
        <dbReference type="Proteomes" id="UP000641646"/>
    </source>
</evidence>
<evidence type="ECO:0000313" key="4">
    <source>
        <dbReference type="EMBL" id="MBD2179989.1"/>
    </source>
</evidence>
<evidence type="ECO:0000256" key="1">
    <source>
        <dbReference type="ARBA" id="ARBA00022574"/>
    </source>
</evidence>
<dbReference type="InterPro" id="IPR015943">
    <property type="entry name" value="WD40/YVTN_repeat-like_dom_sf"/>
</dbReference>
<feature type="repeat" description="WD" evidence="3">
    <location>
        <begin position="150"/>
        <end position="185"/>
    </location>
</feature>
<feature type="repeat" description="WD" evidence="3">
    <location>
        <begin position="291"/>
        <end position="332"/>
    </location>
</feature>
<keyword evidence="5" id="KW-1185">Reference proteome</keyword>
<feature type="repeat" description="WD" evidence="3">
    <location>
        <begin position="207"/>
        <end position="248"/>
    </location>
</feature>
<dbReference type="Gene3D" id="2.130.10.10">
    <property type="entry name" value="YVTN repeat-like/Quinoprotein amine dehydrogenase"/>
    <property type="match status" value="3"/>
</dbReference>
<name>A0A926V9X8_9CYAN</name>
<reference evidence="4" key="1">
    <citation type="journal article" date="2015" name="ISME J.">
        <title>Draft Genome Sequence of Streptomyces incarnatus NRRL8089, which Produces the Nucleoside Antibiotic Sinefungin.</title>
        <authorList>
            <person name="Oshima K."/>
            <person name="Hattori M."/>
            <person name="Shimizu H."/>
            <person name="Fukuda K."/>
            <person name="Nemoto M."/>
            <person name="Inagaki K."/>
            <person name="Tamura T."/>
        </authorList>
    </citation>
    <scope>NUCLEOTIDE SEQUENCE</scope>
    <source>
        <strain evidence="4">FACHB-1375</strain>
    </source>
</reference>
<feature type="repeat" description="WD" evidence="3">
    <location>
        <begin position="375"/>
        <end position="409"/>
    </location>
</feature>
<sequence>MAQNQPRAYDVVLGNQTPTPVGAAVLGGIAGVKRRFASADVVQRLAALQETTKYGQAGLELLFSALMDKSWQVRQTAYLLVQDCEKETLQRVLQEHNPYQLFGCLYKYYTPNSTTYALTVSPDGQNIVSGGKDKIITVRSLYTGRIVRTLSGHTDGIKSIAISSSGQTLISCCWDNTVKVWQLQNAANNGGTVPQSKSLDKALLYTLFPHTEAVNCVAITPNGKTLATASEDRTIKLWDLPTQRLISTFAGHTGAVKSVAISHDGKILASGSADSTIKLWNLETGELLHTLIGHSDGVKCVAIGPDSKILISGSLDKTIKLWNLQTGRFLRTLIGHWDEVNHLAIARDGYTFASCSRDGTIRLWHLRTGTQLHMLEGYLNEVVAVAITPDGGKIVSSSKDEKIRVWGVR</sequence>
<keyword evidence="1 3" id="KW-0853">WD repeat</keyword>